<name>A0A4Y1ZA67_9BACL</name>
<dbReference type="PANTHER" id="PTHR43214">
    <property type="entry name" value="TWO-COMPONENT RESPONSE REGULATOR"/>
    <property type="match status" value="1"/>
</dbReference>
<evidence type="ECO:0000313" key="6">
    <source>
        <dbReference type="Proteomes" id="UP000319716"/>
    </source>
</evidence>
<sequence>MFLTTFSDDEYIIEALRIGAKGYILKQNFESIIPAIKAVFSGQRVFGDAIIDKIPSLMKSNEQPNFSDYHFSSRELAMIKLVANGKSNREIAQELYLSEGTVRNYISSILENWLCVIERSWLFSITNNPESSLDQRCTAASSSACVQNHRFPLPMRKGCLKVKRHPHEKQFCRFDWLLQKITASPCGRGFLVQTVRRAKQ</sequence>
<dbReference type="RefSeq" id="WP_262392435.1">
    <property type="nucleotide sequence ID" value="NZ_BEXB01000009.1"/>
</dbReference>
<dbReference type="GO" id="GO:0003677">
    <property type="term" value="F:DNA binding"/>
    <property type="evidence" value="ECO:0007669"/>
    <property type="project" value="UniProtKB-KW"/>
</dbReference>
<dbReference type="SUPFAM" id="SSF46894">
    <property type="entry name" value="C-terminal effector domain of the bipartite response regulators"/>
    <property type="match status" value="1"/>
</dbReference>
<proteinExistence type="predicted"/>
<dbReference type="Gene3D" id="3.40.50.2300">
    <property type="match status" value="1"/>
</dbReference>
<dbReference type="SUPFAM" id="SSF52172">
    <property type="entry name" value="CheY-like"/>
    <property type="match status" value="1"/>
</dbReference>
<keyword evidence="1" id="KW-0805">Transcription regulation</keyword>
<evidence type="ECO:0000259" key="4">
    <source>
        <dbReference type="SMART" id="SM00421"/>
    </source>
</evidence>
<dbReference type="PRINTS" id="PR00038">
    <property type="entry name" value="HTHLUXR"/>
</dbReference>
<reference evidence="5 6" key="1">
    <citation type="submission" date="2017-11" db="EMBL/GenBank/DDBJ databases">
        <title>Draft Genome Sequence of Sporolactobacillus inulinus NBRC 111894 Isolated from Koso, a Japanese Sugar-Vegetable Fermented Beverage.</title>
        <authorList>
            <person name="Chiou T.Y."/>
            <person name="Oshima K."/>
            <person name="Suda W."/>
            <person name="Hattori M."/>
            <person name="Takahashi T."/>
        </authorList>
    </citation>
    <scope>NUCLEOTIDE SEQUENCE [LARGE SCALE GENOMIC DNA]</scope>
    <source>
        <strain evidence="5 6">NBRC111894</strain>
    </source>
</reference>
<evidence type="ECO:0000256" key="1">
    <source>
        <dbReference type="ARBA" id="ARBA00023015"/>
    </source>
</evidence>
<dbReference type="SMART" id="SM00421">
    <property type="entry name" value="HTH_LUXR"/>
    <property type="match status" value="1"/>
</dbReference>
<evidence type="ECO:0000256" key="2">
    <source>
        <dbReference type="ARBA" id="ARBA00023125"/>
    </source>
</evidence>
<dbReference type="Pfam" id="PF00196">
    <property type="entry name" value="GerE"/>
    <property type="match status" value="1"/>
</dbReference>
<keyword evidence="2" id="KW-0238">DNA-binding</keyword>
<dbReference type="InterPro" id="IPR011006">
    <property type="entry name" value="CheY-like_superfamily"/>
</dbReference>
<comment type="caution">
    <text evidence="5">The sequence shown here is derived from an EMBL/GenBank/DDBJ whole genome shotgun (WGS) entry which is preliminary data.</text>
</comment>
<feature type="domain" description="HTH luxR-type" evidence="4">
    <location>
        <begin position="68"/>
        <end position="126"/>
    </location>
</feature>
<dbReference type="InterPro" id="IPR016032">
    <property type="entry name" value="Sig_transdc_resp-reg_C-effctor"/>
</dbReference>
<dbReference type="EMBL" id="BEXB01000009">
    <property type="protein sequence ID" value="GAY75920.1"/>
    <property type="molecule type" value="Genomic_DNA"/>
</dbReference>
<evidence type="ECO:0000313" key="5">
    <source>
        <dbReference type="EMBL" id="GAY75920.1"/>
    </source>
</evidence>
<accession>A0A4Y1ZA67</accession>
<dbReference type="InterPro" id="IPR039420">
    <property type="entry name" value="WalR-like"/>
</dbReference>
<dbReference type="Proteomes" id="UP000319716">
    <property type="component" value="Unassembled WGS sequence"/>
</dbReference>
<evidence type="ECO:0000256" key="3">
    <source>
        <dbReference type="ARBA" id="ARBA00023163"/>
    </source>
</evidence>
<dbReference type="InterPro" id="IPR000792">
    <property type="entry name" value="Tscrpt_reg_LuxR_C"/>
</dbReference>
<gene>
    <name evidence="5" type="ORF">NBRC111894_1474</name>
</gene>
<dbReference type="CDD" id="cd06170">
    <property type="entry name" value="LuxR_C_like"/>
    <property type="match status" value="1"/>
</dbReference>
<dbReference type="GO" id="GO:0006355">
    <property type="term" value="P:regulation of DNA-templated transcription"/>
    <property type="evidence" value="ECO:0007669"/>
    <property type="project" value="InterPro"/>
</dbReference>
<organism evidence="5 6">
    <name type="scientific">Sporolactobacillus inulinus</name>
    <dbReference type="NCBI Taxonomy" id="2078"/>
    <lineage>
        <taxon>Bacteria</taxon>
        <taxon>Bacillati</taxon>
        <taxon>Bacillota</taxon>
        <taxon>Bacilli</taxon>
        <taxon>Bacillales</taxon>
        <taxon>Sporolactobacillaceae</taxon>
        <taxon>Sporolactobacillus</taxon>
    </lineage>
</organism>
<protein>
    <submittedName>
        <fullName evidence="5">Regulatory protein, LuxR:response regulator receiver</fullName>
    </submittedName>
</protein>
<dbReference type="PANTHER" id="PTHR43214:SF40">
    <property type="entry name" value="TRANSCRIPTIONAL REGULATORY PROTEIN LNRK"/>
    <property type="match status" value="1"/>
</dbReference>
<dbReference type="AlphaFoldDB" id="A0A4Y1ZA67"/>
<keyword evidence="3" id="KW-0804">Transcription</keyword>